<evidence type="ECO:0000256" key="4">
    <source>
        <dbReference type="ARBA" id="ARBA00022701"/>
    </source>
</evidence>
<dbReference type="AlphaFoldDB" id="A0A5P1EJV3"/>
<dbReference type="Pfam" id="PF04130">
    <property type="entry name" value="GCP_C_terminal"/>
    <property type="match status" value="1"/>
</dbReference>
<dbReference type="Gramene" id="ONK66166">
    <property type="protein sequence ID" value="ONK66166"/>
    <property type="gene ID" value="A4U43_C06F4810"/>
</dbReference>
<comment type="similarity">
    <text evidence="2">Belongs to the TUBGCP family.</text>
</comment>
<dbReference type="OMA" id="MRMMSVC"/>
<dbReference type="Proteomes" id="UP000243459">
    <property type="component" value="Chromosome 6"/>
</dbReference>
<evidence type="ECO:0000313" key="9">
    <source>
        <dbReference type="Proteomes" id="UP000243459"/>
    </source>
</evidence>
<sequence>MAESIKRTLALSGRHADALSFADLYSKLTHRSSIKNRWALLYLLKSIADDRRKSQSSSIPKVSAGLPSLPLSTPKKTLASQTSGRGGVLLLSKDPDNIREIALREFGDLVSEETEVSESALVRDVLYVSQGIDGRYVKFDEKSDSYELLQSLKVPRSTRILVRKLAELGFLFRKVRNYINDSMARFVAEEVGTVGQAFASALQDELSDFYKLLAVLESQSSTPIPMTGSDSGSPENYLSLRRLAVWLAEPMVRMRLMAVLVDKCRDLKGGAMAGAIHGQSQHGDPLVQEFMGRLLRRVCSPLFEMVRSWVLEGELEDVFNEFFIVSQPVKVEALWREGYRIQSLMLPSFISSVLAQRILRTGKSINFLRVCCEDNGWADAAAEAAAHVGTTTRRGGLGYGETDALEALVIEAAKRIDRHLMDVVHGKYRFKDHCLAIKRYLLLGQGDFVQYLMDIVGPELSEPANTISSFQLAGLLETAIRASNAQYDDRDILDRLKVRMMEHGDGDRGWDVFALEYGARVPLDTVFTASVMKRYHRIFNFLWKLKRVEHALIRVWKTVKPNCIISCSLAKEPAVRVQFVSVLRRCQVIWNEMNHFVTNFQDYIMFQVLEVSWARFSEEMDAAKDLDDLLAAHDKYLGSIVEKSLLGERSQGIIKTLFVLFDHILKFRSLADRWFERIYELQNRGKSSRAKSKDLSKSGSWFDGGRKSMIQLAGDFLKKMGEDLDVIAKDYSSSLDAFISQLPLQQHVDLKFLLFRLDFTEYYSRLSPSK</sequence>
<evidence type="ECO:0000256" key="2">
    <source>
        <dbReference type="ARBA" id="ARBA00010337"/>
    </source>
</evidence>
<organism evidence="8 9">
    <name type="scientific">Asparagus officinalis</name>
    <name type="common">Garden asparagus</name>
    <dbReference type="NCBI Taxonomy" id="4686"/>
    <lineage>
        <taxon>Eukaryota</taxon>
        <taxon>Viridiplantae</taxon>
        <taxon>Streptophyta</taxon>
        <taxon>Embryophyta</taxon>
        <taxon>Tracheophyta</taxon>
        <taxon>Spermatophyta</taxon>
        <taxon>Magnoliopsida</taxon>
        <taxon>Liliopsida</taxon>
        <taxon>Asparagales</taxon>
        <taxon>Asparagaceae</taxon>
        <taxon>Asparagoideae</taxon>
        <taxon>Asparagus</taxon>
    </lineage>
</organism>
<evidence type="ECO:0000256" key="3">
    <source>
        <dbReference type="ARBA" id="ARBA00022490"/>
    </source>
</evidence>
<dbReference type="GO" id="GO:0043015">
    <property type="term" value="F:gamma-tubulin binding"/>
    <property type="evidence" value="ECO:0007669"/>
    <property type="project" value="InterPro"/>
</dbReference>
<dbReference type="InterPro" id="IPR040457">
    <property type="entry name" value="GCP_C"/>
</dbReference>
<proteinExistence type="inferred from homology"/>
<dbReference type="InterPro" id="IPR042241">
    <property type="entry name" value="GCP_C_sf"/>
</dbReference>
<name>A0A5P1EJV3_ASPOF</name>
<dbReference type="GO" id="GO:0000278">
    <property type="term" value="P:mitotic cell cycle"/>
    <property type="evidence" value="ECO:0007669"/>
    <property type="project" value="TreeGrafter"/>
</dbReference>
<dbReference type="Pfam" id="PF17681">
    <property type="entry name" value="GCP_N_terminal"/>
    <property type="match status" value="1"/>
</dbReference>
<dbReference type="GO" id="GO:0007020">
    <property type="term" value="P:microtubule nucleation"/>
    <property type="evidence" value="ECO:0007669"/>
    <property type="project" value="InterPro"/>
</dbReference>
<protein>
    <submittedName>
        <fullName evidence="8">Uncharacterized protein</fullName>
    </submittedName>
</protein>
<dbReference type="GO" id="GO:0005874">
    <property type="term" value="C:microtubule"/>
    <property type="evidence" value="ECO:0007669"/>
    <property type="project" value="UniProtKB-KW"/>
</dbReference>
<evidence type="ECO:0000256" key="5">
    <source>
        <dbReference type="ARBA" id="ARBA00023212"/>
    </source>
</evidence>
<feature type="domain" description="Gamma tubulin complex component protein N-terminal" evidence="7">
    <location>
        <begin position="122"/>
        <end position="424"/>
    </location>
</feature>
<dbReference type="PANTHER" id="PTHR19302">
    <property type="entry name" value="GAMMA TUBULIN COMPLEX PROTEIN"/>
    <property type="match status" value="1"/>
</dbReference>
<dbReference type="GO" id="GO:0000922">
    <property type="term" value="C:spindle pole"/>
    <property type="evidence" value="ECO:0007669"/>
    <property type="project" value="InterPro"/>
</dbReference>
<feature type="domain" description="Gamma tubulin complex component C-terminal" evidence="6">
    <location>
        <begin position="432"/>
        <end position="763"/>
    </location>
</feature>
<dbReference type="EMBL" id="CM007386">
    <property type="protein sequence ID" value="ONK66166.1"/>
    <property type="molecule type" value="Genomic_DNA"/>
</dbReference>
<dbReference type="GO" id="GO:0000930">
    <property type="term" value="C:gamma-tubulin complex"/>
    <property type="evidence" value="ECO:0007669"/>
    <property type="project" value="TreeGrafter"/>
</dbReference>
<dbReference type="InterPro" id="IPR007259">
    <property type="entry name" value="GCP"/>
</dbReference>
<dbReference type="GO" id="GO:0051225">
    <property type="term" value="P:spindle assembly"/>
    <property type="evidence" value="ECO:0007669"/>
    <property type="project" value="TreeGrafter"/>
</dbReference>
<dbReference type="Gene3D" id="1.20.120.1900">
    <property type="entry name" value="Gamma-tubulin complex, C-terminal domain"/>
    <property type="match status" value="1"/>
</dbReference>
<keyword evidence="5" id="KW-0206">Cytoskeleton</keyword>
<evidence type="ECO:0000256" key="1">
    <source>
        <dbReference type="ARBA" id="ARBA00004245"/>
    </source>
</evidence>
<accession>A0A5P1EJV3</accession>
<keyword evidence="9" id="KW-1185">Reference proteome</keyword>
<dbReference type="InterPro" id="IPR041470">
    <property type="entry name" value="GCP_N"/>
</dbReference>
<gene>
    <name evidence="8" type="ORF">A4U43_C06F4810</name>
</gene>
<evidence type="ECO:0000259" key="6">
    <source>
        <dbReference type="Pfam" id="PF04130"/>
    </source>
</evidence>
<dbReference type="GO" id="GO:0051011">
    <property type="term" value="F:microtubule minus-end binding"/>
    <property type="evidence" value="ECO:0007669"/>
    <property type="project" value="TreeGrafter"/>
</dbReference>
<reference evidence="9" key="1">
    <citation type="journal article" date="2017" name="Nat. Commun.">
        <title>The asparagus genome sheds light on the origin and evolution of a young Y chromosome.</title>
        <authorList>
            <person name="Harkess A."/>
            <person name="Zhou J."/>
            <person name="Xu C."/>
            <person name="Bowers J.E."/>
            <person name="Van der Hulst R."/>
            <person name="Ayyampalayam S."/>
            <person name="Mercati F."/>
            <person name="Riccardi P."/>
            <person name="McKain M.R."/>
            <person name="Kakrana A."/>
            <person name="Tang H."/>
            <person name="Ray J."/>
            <person name="Groenendijk J."/>
            <person name="Arikit S."/>
            <person name="Mathioni S.M."/>
            <person name="Nakano M."/>
            <person name="Shan H."/>
            <person name="Telgmann-Rauber A."/>
            <person name="Kanno A."/>
            <person name="Yue Z."/>
            <person name="Chen H."/>
            <person name="Li W."/>
            <person name="Chen Y."/>
            <person name="Xu X."/>
            <person name="Zhang Y."/>
            <person name="Luo S."/>
            <person name="Chen H."/>
            <person name="Gao J."/>
            <person name="Mao Z."/>
            <person name="Pires J.C."/>
            <person name="Luo M."/>
            <person name="Kudrna D."/>
            <person name="Wing R.A."/>
            <person name="Meyers B.C."/>
            <person name="Yi K."/>
            <person name="Kong H."/>
            <person name="Lavrijsen P."/>
            <person name="Sunseri F."/>
            <person name="Falavigna A."/>
            <person name="Ye Y."/>
            <person name="Leebens-Mack J.H."/>
            <person name="Chen G."/>
        </authorList>
    </citation>
    <scope>NUCLEOTIDE SEQUENCE [LARGE SCALE GENOMIC DNA]</scope>
    <source>
        <strain evidence="9">cv. DH0086</strain>
    </source>
</reference>
<dbReference type="GO" id="GO:0051321">
    <property type="term" value="P:meiotic cell cycle"/>
    <property type="evidence" value="ECO:0007669"/>
    <property type="project" value="TreeGrafter"/>
</dbReference>
<keyword evidence="3" id="KW-0963">Cytoplasm</keyword>
<evidence type="ECO:0000313" key="8">
    <source>
        <dbReference type="EMBL" id="ONK66166.1"/>
    </source>
</evidence>
<keyword evidence="4" id="KW-0493">Microtubule</keyword>
<evidence type="ECO:0000259" key="7">
    <source>
        <dbReference type="Pfam" id="PF17681"/>
    </source>
</evidence>
<dbReference type="PANTHER" id="PTHR19302:SF14">
    <property type="entry name" value="GAMMA-TUBULIN COMPLEX COMPONENT 3"/>
    <property type="match status" value="1"/>
</dbReference>
<comment type="subcellular location">
    <subcellularLocation>
        <location evidence="1">Cytoplasm</location>
        <location evidence="1">Cytoskeleton</location>
    </subcellularLocation>
</comment>
<dbReference type="GO" id="GO:0031122">
    <property type="term" value="P:cytoplasmic microtubule organization"/>
    <property type="evidence" value="ECO:0007669"/>
    <property type="project" value="TreeGrafter"/>
</dbReference>